<keyword evidence="2 4" id="KW-0689">Ribosomal protein</keyword>
<dbReference type="EMBL" id="JABAYA010000075">
    <property type="protein sequence ID" value="KAF7726628.1"/>
    <property type="molecule type" value="Genomic_DNA"/>
</dbReference>
<evidence type="ECO:0000256" key="3">
    <source>
        <dbReference type="ARBA" id="ARBA00023274"/>
    </source>
</evidence>
<dbReference type="FunFam" id="1.10.287.1480:FF:000001">
    <property type="entry name" value="30S ribosomal protein S14"/>
    <property type="match status" value="1"/>
</dbReference>
<sequence length="128" mass="14636">MADCCFELLGFPKTAGRLLRFFTLQTILTMRCRVLRDISARQAVATNEVTRQAYRYITRNQTLPARIRHQAQLMLNSMPKQSSPAYIKNRCVATGHGSGILREFKLCRFQFRLKALSGELPGVKKASW</sequence>
<protein>
    <submittedName>
        <fullName evidence="4">40S ribosomal protein mrp2, mitochondrial</fullName>
    </submittedName>
</protein>
<name>A0A8H7EQX6_9FUNG</name>
<dbReference type="GO" id="GO:0005763">
    <property type="term" value="C:mitochondrial small ribosomal subunit"/>
    <property type="evidence" value="ECO:0007669"/>
    <property type="project" value="TreeGrafter"/>
</dbReference>
<dbReference type="SUPFAM" id="SSF57716">
    <property type="entry name" value="Glucocorticoid receptor-like (DNA-binding domain)"/>
    <property type="match status" value="1"/>
</dbReference>
<dbReference type="PANTHER" id="PTHR19836">
    <property type="entry name" value="30S RIBOSOMAL PROTEIN S14"/>
    <property type="match status" value="1"/>
</dbReference>
<evidence type="ECO:0000313" key="5">
    <source>
        <dbReference type="Proteomes" id="UP000605846"/>
    </source>
</evidence>
<dbReference type="GO" id="GO:0003735">
    <property type="term" value="F:structural constituent of ribosome"/>
    <property type="evidence" value="ECO:0007669"/>
    <property type="project" value="InterPro"/>
</dbReference>
<accession>A0A8H7EQX6</accession>
<dbReference type="NCBIfam" id="NF006477">
    <property type="entry name" value="PRK08881.1"/>
    <property type="match status" value="1"/>
</dbReference>
<dbReference type="AlphaFoldDB" id="A0A8H7EQX6"/>
<dbReference type="GO" id="GO:0006412">
    <property type="term" value="P:translation"/>
    <property type="evidence" value="ECO:0007669"/>
    <property type="project" value="InterPro"/>
</dbReference>
<comment type="caution">
    <text evidence="4">The sequence shown here is derived from an EMBL/GenBank/DDBJ whole genome shotgun (WGS) entry which is preliminary data.</text>
</comment>
<evidence type="ECO:0000256" key="2">
    <source>
        <dbReference type="ARBA" id="ARBA00022980"/>
    </source>
</evidence>
<dbReference type="Pfam" id="PF00253">
    <property type="entry name" value="Ribosomal_S14"/>
    <property type="match status" value="1"/>
</dbReference>
<comment type="similarity">
    <text evidence="1">Belongs to the universal ribosomal protein uS14 family.</text>
</comment>
<dbReference type="InterPro" id="IPR018271">
    <property type="entry name" value="Ribosomal_uS14_CS"/>
</dbReference>
<evidence type="ECO:0000256" key="1">
    <source>
        <dbReference type="ARBA" id="ARBA00009083"/>
    </source>
</evidence>
<keyword evidence="3" id="KW-0687">Ribonucleoprotein</keyword>
<dbReference type="Proteomes" id="UP000605846">
    <property type="component" value="Unassembled WGS sequence"/>
</dbReference>
<dbReference type="Gene3D" id="1.10.287.1480">
    <property type="match status" value="1"/>
</dbReference>
<organism evidence="4 5">
    <name type="scientific">Apophysomyces ossiformis</name>
    <dbReference type="NCBI Taxonomy" id="679940"/>
    <lineage>
        <taxon>Eukaryota</taxon>
        <taxon>Fungi</taxon>
        <taxon>Fungi incertae sedis</taxon>
        <taxon>Mucoromycota</taxon>
        <taxon>Mucoromycotina</taxon>
        <taxon>Mucoromycetes</taxon>
        <taxon>Mucorales</taxon>
        <taxon>Mucorineae</taxon>
        <taxon>Mucoraceae</taxon>
        <taxon>Apophysomyces</taxon>
    </lineage>
</organism>
<gene>
    <name evidence="4" type="primary">MRP2</name>
    <name evidence="4" type="ORF">EC973_008592</name>
</gene>
<dbReference type="InterPro" id="IPR001209">
    <property type="entry name" value="Ribosomal_uS14"/>
</dbReference>
<keyword evidence="5" id="KW-1185">Reference proteome</keyword>
<reference evidence="4" key="1">
    <citation type="submission" date="2020-01" db="EMBL/GenBank/DDBJ databases">
        <title>Genome Sequencing of Three Apophysomyces-Like Fungal Strains Confirms a Novel Fungal Genus in the Mucoromycota with divergent Burkholderia-like Endosymbiotic Bacteria.</title>
        <authorList>
            <person name="Stajich J.E."/>
            <person name="Macias A.M."/>
            <person name="Carter-House D."/>
            <person name="Lovett B."/>
            <person name="Kasson L.R."/>
            <person name="Berry K."/>
            <person name="Grigoriev I."/>
            <person name="Chang Y."/>
            <person name="Spatafora J."/>
            <person name="Kasson M.T."/>
        </authorList>
    </citation>
    <scope>NUCLEOTIDE SEQUENCE</scope>
    <source>
        <strain evidence="4">NRRL A-21654</strain>
    </source>
</reference>
<proteinExistence type="inferred from homology"/>
<dbReference type="PANTHER" id="PTHR19836:SF19">
    <property type="entry name" value="SMALL RIBOSOMAL SUBUNIT PROTEIN US14M"/>
    <property type="match status" value="1"/>
</dbReference>
<dbReference type="PROSITE" id="PS00527">
    <property type="entry name" value="RIBOSOMAL_S14"/>
    <property type="match status" value="1"/>
</dbReference>
<evidence type="ECO:0000313" key="4">
    <source>
        <dbReference type="EMBL" id="KAF7726628.1"/>
    </source>
</evidence>
<dbReference type="OrthoDB" id="413436at2759"/>